<feature type="region of interest" description="Disordered" evidence="1">
    <location>
        <begin position="1"/>
        <end position="25"/>
    </location>
</feature>
<dbReference type="Proteomes" id="UP000269721">
    <property type="component" value="Unassembled WGS sequence"/>
</dbReference>
<dbReference type="SUPFAM" id="SSF48452">
    <property type="entry name" value="TPR-like"/>
    <property type="match status" value="1"/>
</dbReference>
<feature type="compositionally biased region" description="Basic and acidic residues" evidence="1">
    <location>
        <begin position="293"/>
        <end position="302"/>
    </location>
</feature>
<feature type="compositionally biased region" description="Low complexity" evidence="1">
    <location>
        <begin position="189"/>
        <end position="246"/>
    </location>
</feature>
<dbReference type="AlphaFoldDB" id="A0A4P9VXX4"/>
<keyword evidence="3" id="KW-1185">Reference proteome</keyword>
<name>A0A4P9VXX4_9FUNG</name>
<feature type="region of interest" description="Disordered" evidence="1">
    <location>
        <begin position="139"/>
        <end position="306"/>
    </location>
</feature>
<organism evidence="2 3">
    <name type="scientific">Blyttiomyces helicus</name>
    <dbReference type="NCBI Taxonomy" id="388810"/>
    <lineage>
        <taxon>Eukaryota</taxon>
        <taxon>Fungi</taxon>
        <taxon>Fungi incertae sedis</taxon>
        <taxon>Chytridiomycota</taxon>
        <taxon>Chytridiomycota incertae sedis</taxon>
        <taxon>Chytridiomycetes</taxon>
        <taxon>Chytridiomycetes incertae sedis</taxon>
        <taxon>Blyttiomyces</taxon>
    </lineage>
</organism>
<evidence type="ECO:0000313" key="3">
    <source>
        <dbReference type="Proteomes" id="UP000269721"/>
    </source>
</evidence>
<feature type="compositionally biased region" description="Basic and acidic residues" evidence="1">
    <location>
        <begin position="91"/>
        <end position="102"/>
    </location>
</feature>
<evidence type="ECO:0000256" key="1">
    <source>
        <dbReference type="SAM" id="MobiDB-lite"/>
    </source>
</evidence>
<dbReference type="EMBL" id="KZ999921">
    <property type="protein sequence ID" value="RKO84611.1"/>
    <property type="molecule type" value="Genomic_DNA"/>
</dbReference>
<proteinExistence type="predicted"/>
<feature type="region of interest" description="Disordered" evidence="1">
    <location>
        <begin position="46"/>
        <end position="124"/>
    </location>
</feature>
<dbReference type="Gene3D" id="1.25.40.10">
    <property type="entry name" value="Tetratricopeptide repeat domain"/>
    <property type="match status" value="1"/>
</dbReference>
<gene>
    <name evidence="2" type="ORF">BDK51DRAFT_52132</name>
</gene>
<evidence type="ECO:0000313" key="2">
    <source>
        <dbReference type="EMBL" id="RKO84611.1"/>
    </source>
</evidence>
<feature type="compositionally biased region" description="Basic and acidic residues" evidence="1">
    <location>
        <begin position="109"/>
        <end position="118"/>
    </location>
</feature>
<dbReference type="InterPro" id="IPR011990">
    <property type="entry name" value="TPR-like_helical_dom_sf"/>
</dbReference>
<reference evidence="3" key="1">
    <citation type="journal article" date="2018" name="Nat. Microbiol.">
        <title>Leveraging single-cell genomics to expand the fungal tree of life.</title>
        <authorList>
            <person name="Ahrendt S.R."/>
            <person name="Quandt C.A."/>
            <person name="Ciobanu D."/>
            <person name="Clum A."/>
            <person name="Salamov A."/>
            <person name="Andreopoulos B."/>
            <person name="Cheng J.F."/>
            <person name="Woyke T."/>
            <person name="Pelin A."/>
            <person name="Henrissat B."/>
            <person name="Reynolds N.K."/>
            <person name="Benny G.L."/>
            <person name="Smith M.E."/>
            <person name="James T.Y."/>
            <person name="Grigoriev I.V."/>
        </authorList>
    </citation>
    <scope>NUCLEOTIDE SEQUENCE [LARGE SCALE GENOMIC DNA]</scope>
</reference>
<sequence>MDDNDDDLYDFFGGPGSGASATSSMQHLLPTASALSHADLDLFPVQLSGLTGGDTEVPVEAGANPPDSQSHDILGSTATDWEADTGNGTESDPHHLTDHDRSNSPGEIAHSRADHVSDVEQEYSDFEDVEDIVGDAAPAVDQVDDGGFGLDEDDFPVQLAGSEDVREEPHAVFPAIDATGWAPPRMERSTALSSHAPSPLPLSHAPSPPLSSHASSPPSSSHTPSPPSSSHAPSPPSSSHALSPPSRRSFLRGSPGGGRSAASSVRGSVERLGPDSRASLRGIDGGWTAAPPRSDDDARERFSSGIPSICPSSINIPALPTFANPHLPPHHTPPPNPPMDLISITSLLSSKKKPLDPTPPSILLSKYDIAVATLLAEAQSHITGPKLGATVDANLELAWRAQTHRLALIRLVYGSMSWEAVAGIVGVAGIHLWRGLTAQAREHAQRAQAVRRDVVARGVKQSPGAVGASFALYVCLGYCDACDGRYSDALKWVKKAQNIISRTPFSNESADAADIEVLRAEAAIRATKGDLDQAVVLYSKLIEKVQGFPVRNLDREILIFEELGALSLRLSRRDAALSHLAAAHALSAATRGPHSLTTLRLAFDLAEARLSGGEEDVVDAHVAELEQTVKRLEEGGASWGVLRRAMVLLSEAHLKSHNPADALPHTASLRRAATLHNDTATTQVAHILRARALARLERADEAIAWVEARVCGGEARGVERGDVRGQAERFLEDVGKSRGSAGVRAWLGSGEQKTRGG</sequence>
<accession>A0A4P9VXX4</accession>
<protein>
    <submittedName>
        <fullName evidence="2">Uncharacterized protein</fullName>
    </submittedName>
</protein>